<keyword evidence="2 5" id="KW-0238">DNA-binding</keyword>
<evidence type="ECO:0000256" key="1">
    <source>
        <dbReference type="ARBA" id="ARBA00023015"/>
    </source>
</evidence>
<dbReference type="SMART" id="SM00418">
    <property type="entry name" value="HTH_ARSR"/>
    <property type="match status" value="1"/>
</dbReference>
<dbReference type="PANTHER" id="PTHR43132:SF8">
    <property type="entry name" value="HTH-TYPE TRANSCRIPTIONAL REGULATOR KMTR"/>
    <property type="match status" value="1"/>
</dbReference>
<dbReference type="CDD" id="cd00090">
    <property type="entry name" value="HTH_ARSR"/>
    <property type="match status" value="1"/>
</dbReference>
<evidence type="ECO:0000313" key="5">
    <source>
        <dbReference type="EMBL" id="MBA8811006.1"/>
    </source>
</evidence>
<dbReference type="InterPro" id="IPR011991">
    <property type="entry name" value="ArsR-like_HTH"/>
</dbReference>
<evidence type="ECO:0000313" key="6">
    <source>
        <dbReference type="Proteomes" id="UP000540568"/>
    </source>
</evidence>
<dbReference type="Gene3D" id="1.10.10.10">
    <property type="entry name" value="Winged helix-like DNA-binding domain superfamily/Winged helix DNA-binding domain"/>
    <property type="match status" value="1"/>
</dbReference>
<feature type="domain" description="HTH arsR-type" evidence="4">
    <location>
        <begin position="261"/>
        <end position="333"/>
    </location>
</feature>
<dbReference type="EMBL" id="JACGWV010000003">
    <property type="protein sequence ID" value="MBA8811006.1"/>
    <property type="molecule type" value="Genomic_DNA"/>
</dbReference>
<keyword evidence="6" id="KW-1185">Reference proteome</keyword>
<protein>
    <submittedName>
        <fullName evidence="5">DNA-binding transcriptional ArsR family regulator</fullName>
    </submittedName>
</protein>
<dbReference type="InterPro" id="IPR051011">
    <property type="entry name" value="Metal_resp_trans_reg"/>
</dbReference>
<dbReference type="RefSeq" id="WP_182620206.1">
    <property type="nucleotide sequence ID" value="NZ_BAAATF010000009.1"/>
</dbReference>
<dbReference type="PANTHER" id="PTHR43132">
    <property type="entry name" value="ARSENICAL RESISTANCE OPERON REPRESSOR ARSR-RELATED"/>
    <property type="match status" value="1"/>
</dbReference>
<dbReference type="Pfam" id="PF12840">
    <property type="entry name" value="HTH_20"/>
    <property type="match status" value="1"/>
</dbReference>
<sequence length="351" mass="37308">MLRFHFTSDDLARVRIAPGPDPLWETLLSAHVVNQRAGATLFEPWRERVLTGLPPAARMLLRLAPPRGYSPDFLTPATGAALPLTGSDAFETGLDAVLSTSRARLRHDISRLAHGRTPHVWMRDLADGTAPALRGLGVAMRSYHEQALGPYWSGILAAVDVDRAARTRAWVAGGTEQALRTLHPAIRWEHPVLSVATAAERDVHLAGRGLLIVPSYFCNRAPISLADPELPPLLIYPIAHEQARPGTATATGSEARADGGRPLTALLGRTRAAVLRSLGTGATTSELAQRLEISPASASEHATVLRNAGLVSSGRERNTVLHALTPLGRTLLDGGGVRVPTASPATAADPV</sequence>
<dbReference type="Proteomes" id="UP000540568">
    <property type="component" value="Unassembled WGS sequence"/>
</dbReference>
<dbReference type="InterPro" id="IPR036388">
    <property type="entry name" value="WH-like_DNA-bd_sf"/>
</dbReference>
<name>A0A7W3JDW1_9MICO</name>
<proteinExistence type="predicted"/>
<keyword evidence="1" id="KW-0805">Transcription regulation</keyword>
<accession>A0A7W3JDW1</accession>
<dbReference type="InterPro" id="IPR036390">
    <property type="entry name" value="WH_DNA-bd_sf"/>
</dbReference>
<dbReference type="SUPFAM" id="SSF46785">
    <property type="entry name" value="Winged helix' DNA-binding domain"/>
    <property type="match status" value="1"/>
</dbReference>
<dbReference type="InterPro" id="IPR001845">
    <property type="entry name" value="HTH_ArsR_DNA-bd_dom"/>
</dbReference>
<keyword evidence="3" id="KW-0804">Transcription</keyword>
<evidence type="ECO:0000259" key="4">
    <source>
        <dbReference type="SMART" id="SM00418"/>
    </source>
</evidence>
<reference evidence="5 6" key="1">
    <citation type="submission" date="2020-07" db="EMBL/GenBank/DDBJ databases">
        <title>Sequencing the genomes of 1000 actinobacteria strains.</title>
        <authorList>
            <person name="Klenk H.-P."/>
        </authorList>
    </citation>
    <scope>NUCLEOTIDE SEQUENCE [LARGE SCALE GENOMIC DNA]</scope>
    <source>
        <strain evidence="5 6">DSM 44121</strain>
    </source>
</reference>
<organism evidence="5 6">
    <name type="scientific">Promicromonospora sukumoe</name>
    <dbReference type="NCBI Taxonomy" id="88382"/>
    <lineage>
        <taxon>Bacteria</taxon>
        <taxon>Bacillati</taxon>
        <taxon>Actinomycetota</taxon>
        <taxon>Actinomycetes</taxon>
        <taxon>Micrococcales</taxon>
        <taxon>Promicromonosporaceae</taxon>
        <taxon>Promicromonospora</taxon>
    </lineage>
</organism>
<gene>
    <name evidence="5" type="ORF">FHX71_005013</name>
</gene>
<dbReference type="AlphaFoldDB" id="A0A7W3JDW1"/>
<dbReference type="GO" id="GO:0003677">
    <property type="term" value="F:DNA binding"/>
    <property type="evidence" value="ECO:0007669"/>
    <property type="project" value="UniProtKB-KW"/>
</dbReference>
<dbReference type="GO" id="GO:0003700">
    <property type="term" value="F:DNA-binding transcription factor activity"/>
    <property type="evidence" value="ECO:0007669"/>
    <property type="project" value="InterPro"/>
</dbReference>
<comment type="caution">
    <text evidence="5">The sequence shown here is derived from an EMBL/GenBank/DDBJ whole genome shotgun (WGS) entry which is preliminary data.</text>
</comment>
<evidence type="ECO:0000256" key="3">
    <source>
        <dbReference type="ARBA" id="ARBA00023163"/>
    </source>
</evidence>
<evidence type="ECO:0000256" key="2">
    <source>
        <dbReference type="ARBA" id="ARBA00023125"/>
    </source>
</evidence>